<feature type="domain" description="2EXR" evidence="1">
    <location>
        <begin position="20"/>
        <end position="98"/>
    </location>
</feature>
<dbReference type="RefSeq" id="XP_024729460.1">
    <property type="nucleotide sequence ID" value="XM_024883959.1"/>
</dbReference>
<dbReference type="InterPro" id="IPR045518">
    <property type="entry name" value="2EXR"/>
</dbReference>
<evidence type="ECO:0000259" key="1">
    <source>
        <dbReference type="Pfam" id="PF20150"/>
    </source>
</evidence>
<dbReference type="InParanoid" id="A0A2J6SP61"/>
<dbReference type="PANTHER" id="PTHR35910">
    <property type="entry name" value="2EXR DOMAIN-CONTAINING PROTEIN"/>
    <property type="match status" value="1"/>
</dbReference>
<evidence type="ECO:0000313" key="2">
    <source>
        <dbReference type="EMBL" id="PMD52556.1"/>
    </source>
</evidence>
<dbReference type="GeneID" id="36592036"/>
<sequence length="313" mass="35590">MILLGPTSSANACVAKEVEFKRFNSLPEELRRTIWKYSIPRGRIVDVVFDRKRDRYCSFHALVPAVLHVSKESRTVALRVYTLCFGTQSNPAAIPVDQISDCILFEDWLVPLPVSSTHEFISPGQQYRGCQNELQRLIGPVGQIEQDIRRVAISIDFYSFFEYNEFVQCLRYLSGKLPKIDTLVFVLEERDPYAQGEVYFSELDFKAFCCPDCYCDIKSYIGTASQEALIHWKDATITDSNEARVAIASDNSLRVEAKEIQLRFRGIYRGGQLQPIKLIERCYRSGEDEILQPFDGIAPVKEIACAKTGAVDV</sequence>
<name>A0A2J6SP61_9HELO</name>
<dbReference type="OrthoDB" id="3513892at2759"/>
<dbReference type="EMBL" id="KZ613902">
    <property type="protein sequence ID" value="PMD52556.1"/>
    <property type="molecule type" value="Genomic_DNA"/>
</dbReference>
<keyword evidence="3" id="KW-1185">Reference proteome</keyword>
<gene>
    <name evidence="2" type="ORF">K444DRAFT_636153</name>
</gene>
<dbReference type="Pfam" id="PF20150">
    <property type="entry name" value="2EXR"/>
    <property type="match status" value="1"/>
</dbReference>
<dbReference type="PANTHER" id="PTHR35910:SF6">
    <property type="entry name" value="2EXR DOMAIN-CONTAINING PROTEIN"/>
    <property type="match status" value="1"/>
</dbReference>
<organism evidence="2 3">
    <name type="scientific">Hyaloscypha bicolor E</name>
    <dbReference type="NCBI Taxonomy" id="1095630"/>
    <lineage>
        <taxon>Eukaryota</taxon>
        <taxon>Fungi</taxon>
        <taxon>Dikarya</taxon>
        <taxon>Ascomycota</taxon>
        <taxon>Pezizomycotina</taxon>
        <taxon>Leotiomycetes</taxon>
        <taxon>Helotiales</taxon>
        <taxon>Hyaloscyphaceae</taxon>
        <taxon>Hyaloscypha</taxon>
        <taxon>Hyaloscypha bicolor</taxon>
    </lineage>
</organism>
<accession>A0A2J6SP61</accession>
<dbReference type="Proteomes" id="UP000235371">
    <property type="component" value="Unassembled WGS sequence"/>
</dbReference>
<dbReference type="AlphaFoldDB" id="A0A2J6SP61"/>
<reference evidence="2 3" key="1">
    <citation type="submission" date="2016-04" db="EMBL/GenBank/DDBJ databases">
        <title>A degradative enzymes factory behind the ericoid mycorrhizal symbiosis.</title>
        <authorList>
            <consortium name="DOE Joint Genome Institute"/>
            <person name="Martino E."/>
            <person name="Morin E."/>
            <person name="Grelet G."/>
            <person name="Kuo A."/>
            <person name="Kohler A."/>
            <person name="Daghino S."/>
            <person name="Barry K."/>
            <person name="Choi C."/>
            <person name="Cichocki N."/>
            <person name="Clum A."/>
            <person name="Copeland A."/>
            <person name="Hainaut M."/>
            <person name="Haridas S."/>
            <person name="Labutti K."/>
            <person name="Lindquist E."/>
            <person name="Lipzen A."/>
            <person name="Khouja H.-R."/>
            <person name="Murat C."/>
            <person name="Ohm R."/>
            <person name="Olson A."/>
            <person name="Spatafora J."/>
            <person name="Veneault-Fourrey C."/>
            <person name="Henrissat B."/>
            <person name="Grigoriev I."/>
            <person name="Martin F."/>
            <person name="Perotto S."/>
        </authorList>
    </citation>
    <scope>NUCLEOTIDE SEQUENCE [LARGE SCALE GENOMIC DNA]</scope>
    <source>
        <strain evidence="2 3">E</strain>
    </source>
</reference>
<proteinExistence type="predicted"/>
<protein>
    <recommendedName>
        <fullName evidence="1">2EXR domain-containing protein</fullName>
    </recommendedName>
</protein>
<evidence type="ECO:0000313" key="3">
    <source>
        <dbReference type="Proteomes" id="UP000235371"/>
    </source>
</evidence>